<dbReference type="AlphaFoldDB" id="A0A1I3FJF9"/>
<proteinExistence type="predicted"/>
<protein>
    <submittedName>
        <fullName evidence="1">Uncharacterized protein</fullName>
    </submittedName>
</protein>
<organism evidence="1 2">
    <name type="scientific">Halpernia frigidisoli</name>
    <dbReference type="NCBI Taxonomy" id="1125876"/>
    <lineage>
        <taxon>Bacteria</taxon>
        <taxon>Pseudomonadati</taxon>
        <taxon>Bacteroidota</taxon>
        <taxon>Flavobacteriia</taxon>
        <taxon>Flavobacteriales</taxon>
        <taxon>Weeksellaceae</taxon>
        <taxon>Chryseobacterium group</taxon>
        <taxon>Halpernia</taxon>
    </lineage>
</organism>
<reference evidence="1 2" key="1">
    <citation type="submission" date="2016-10" db="EMBL/GenBank/DDBJ databases">
        <authorList>
            <person name="de Groot N.N."/>
        </authorList>
    </citation>
    <scope>NUCLEOTIDE SEQUENCE [LARGE SCALE GENOMIC DNA]</scope>
    <source>
        <strain evidence="1 2">DSM 26000</strain>
    </source>
</reference>
<dbReference type="STRING" id="1125876.SAMN05443292_1406"/>
<dbReference type="RefSeq" id="WP_143093361.1">
    <property type="nucleotide sequence ID" value="NZ_FOQT01000002.1"/>
</dbReference>
<name>A0A1I3FJF9_9FLAO</name>
<accession>A0A1I3FJF9</accession>
<gene>
    <name evidence="1" type="ORF">SAMN05443292_1406</name>
</gene>
<evidence type="ECO:0000313" key="1">
    <source>
        <dbReference type="EMBL" id="SFI11051.1"/>
    </source>
</evidence>
<evidence type="ECO:0000313" key="2">
    <source>
        <dbReference type="Proteomes" id="UP000198931"/>
    </source>
</evidence>
<keyword evidence="2" id="KW-1185">Reference proteome</keyword>
<sequence length="128" mass="14914">MSYFIKGTHNSPFNGLNATMIISELPNSFVGVSDLNKAVYVYRLMLREVYMSEYGHLNDTEISSEILMERNSWCHKMVYELVNQYELLLNDDDEIIILNNHYELSDLIECIPNGSRVEFNEIMVIKIP</sequence>
<dbReference type="EMBL" id="FOQT01000002">
    <property type="protein sequence ID" value="SFI11051.1"/>
    <property type="molecule type" value="Genomic_DNA"/>
</dbReference>
<dbReference type="Proteomes" id="UP000198931">
    <property type="component" value="Unassembled WGS sequence"/>
</dbReference>